<name>A0AAI8G5M7_9FLAO</name>
<accession>A0AAI8G5M7</accession>
<organism evidence="1 2">
    <name type="scientific">Myroides odoratimimus</name>
    <dbReference type="NCBI Taxonomy" id="76832"/>
    <lineage>
        <taxon>Bacteria</taxon>
        <taxon>Pseudomonadati</taxon>
        <taxon>Bacteroidota</taxon>
        <taxon>Flavobacteriia</taxon>
        <taxon>Flavobacteriales</taxon>
        <taxon>Flavobacteriaceae</taxon>
        <taxon>Myroides</taxon>
    </lineage>
</organism>
<protein>
    <submittedName>
        <fullName evidence="1">Uncharacterized protein</fullName>
    </submittedName>
</protein>
<sequence length="68" mass="8036">MKTQHKENQNKNGSCVTLCNNNISTEIISNTISQEHKNFIDSRLEHYHNNPDDLMDFEELLNKFEKEL</sequence>
<dbReference type="RefSeq" id="WP_025125531.1">
    <property type="nucleotide sequence ID" value="NZ_CP013690.1"/>
</dbReference>
<dbReference type="KEGG" id="mod:AS202_13030"/>
<dbReference type="AlphaFoldDB" id="A0AAI8G5M7"/>
<proteinExistence type="predicted"/>
<evidence type="ECO:0000313" key="1">
    <source>
        <dbReference type="EMBL" id="ALU27016.1"/>
    </source>
</evidence>
<evidence type="ECO:0000313" key="2">
    <source>
        <dbReference type="Proteomes" id="UP000069030"/>
    </source>
</evidence>
<dbReference type="Proteomes" id="UP000069030">
    <property type="component" value="Chromosome"/>
</dbReference>
<reference evidence="1 2" key="1">
    <citation type="journal article" date="2016" name="J. Zhejiang Univ. Sci. B">
        <title>Antibiotic resistance mechanisms of Myroides sp.</title>
        <authorList>
            <person name="Hu S."/>
            <person name="Yuan S."/>
            <person name="Qu H."/>
            <person name="Jiang T."/>
            <person name="Zhou Y."/>
            <person name="Wang M."/>
            <person name="Ming D."/>
        </authorList>
    </citation>
    <scope>NUCLEOTIDE SEQUENCE [LARGE SCALE GENOMIC DNA]</scope>
    <source>
        <strain evidence="1 2">PR63039</strain>
    </source>
</reference>
<gene>
    <name evidence="1" type="ORF">AS202_13030</name>
</gene>
<dbReference type="EMBL" id="CP013690">
    <property type="protein sequence ID" value="ALU27016.1"/>
    <property type="molecule type" value="Genomic_DNA"/>
</dbReference>